<evidence type="ECO:0000256" key="1">
    <source>
        <dbReference type="SAM" id="MobiDB-lite"/>
    </source>
</evidence>
<organism evidence="2 3">
    <name type="scientific">Ectocarpus siliculosus</name>
    <name type="common">Brown alga</name>
    <name type="synonym">Conferva siliculosa</name>
    <dbReference type="NCBI Taxonomy" id="2880"/>
    <lineage>
        <taxon>Eukaryota</taxon>
        <taxon>Sar</taxon>
        <taxon>Stramenopiles</taxon>
        <taxon>Ochrophyta</taxon>
        <taxon>PX clade</taxon>
        <taxon>Phaeophyceae</taxon>
        <taxon>Ectocarpales</taxon>
        <taxon>Ectocarpaceae</taxon>
        <taxon>Ectocarpus</taxon>
    </lineage>
</organism>
<dbReference type="InterPro" id="IPR023267">
    <property type="entry name" value="RCMT"/>
</dbReference>
<feature type="compositionally biased region" description="Basic and acidic residues" evidence="1">
    <location>
        <begin position="9"/>
        <end position="35"/>
    </location>
</feature>
<dbReference type="GO" id="GO:0001510">
    <property type="term" value="P:RNA methylation"/>
    <property type="evidence" value="ECO:0007669"/>
    <property type="project" value="InterPro"/>
</dbReference>
<dbReference type="AlphaFoldDB" id="D8LLJ2"/>
<proteinExistence type="predicted"/>
<dbReference type="STRING" id="2880.D8LLJ2"/>
<dbReference type="PANTHER" id="PTHR22808">
    <property type="entry name" value="NCL1 YEAST -RELATED NOL1/NOP2/FMU SUN DOMAIN-CONTAINING"/>
    <property type="match status" value="1"/>
</dbReference>
<evidence type="ECO:0000313" key="2">
    <source>
        <dbReference type="EMBL" id="CBN79694.1"/>
    </source>
</evidence>
<dbReference type="EMBL" id="FN648562">
    <property type="protein sequence ID" value="CBN79694.1"/>
    <property type="molecule type" value="Genomic_DNA"/>
</dbReference>
<gene>
    <name evidence="2" type="ORF">Esi_0368_0024</name>
</gene>
<dbReference type="EMBL" id="FN649746">
    <property type="protein sequence ID" value="CBN79694.1"/>
    <property type="molecule type" value="Genomic_DNA"/>
</dbReference>
<protein>
    <submittedName>
        <fullName evidence="2">Uncharacterized protein</fullName>
    </submittedName>
</protein>
<dbReference type="PANTHER" id="PTHR22808:SF1">
    <property type="entry name" value="RNA CYTOSINE-C(5)-METHYLTRANSFERASE NSUN2-RELATED"/>
    <property type="match status" value="1"/>
</dbReference>
<dbReference type="InParanoid" id="D8LLJ2"/>
<dbReference type="OrthoDB" id="1665220at2759"/>
<dbReference type="GO" id="GO:0008173">
    <property type="term" value="F:RNA methyltransferase activity"/>
    <property type="evidence" value="ECO:0007669"/>
    <property type="project" value="InterPro"/>
</dbReference>
<reference evidence="2 3" key="1">
    <citation type="journal article" date="2010" name="Nature">
        <title>The Ectocarpus genome and the independent evolution of multicellularity in brown algae.</title>
        <authorList>
            <person name="Cock J.M."/>
            <person name="Sterck L."/>
            <person name="Rouze P."/>
            <person name="Scornet D."/>
            <person name="Allen A.E."/>
            <person name="Amoutzias G."/>
            <person name="Anthouard V."/>
            <person name="Artiguenave F."/>
            <person name="Aury J.M."/>
            <person name="Badger J.H."/>
            <person name="Beszteri B."/>
            <person name="Billiau K."/>
            <person name="Bonnet E."/>
            <person name="Bothwell J.H."/>
            <person name="Bowler C."/>
            <person name="Boyen C."/>
            <person name="Brownlee C."/>
            <person name="Carrano C.J."/>
            <person name="Charrier B."/>
            <person name="Cho G.Y."/>
            <person name="Coelho S.M."/>
            <person name="Collen J."/>
            <person name="Corre E."/>
            <person name="Da Silva C."/>
            <person name="Delage L."/>
            <person name="Delaroque N."/>
            <person name="Dittami S.M."/>
            <person name="Doulbeau S."/>
            <person name="Elias M."/>
            <person name="Farnham G."/>
            <person name="Gachon C.M."/>
            <person name="Gschloessl B."/>
            <person name="Heesch S."/>
            <person name="Jabbari K."/>
            <person name="Jubin C."/>
            <person name="Kawai H."/>
            <person name="Kimura K."/>
            <person name="Kloareg B."/>
            <person name="Kupper F.C."/>
            <person name="Lang D."/>
            <person name="Le Bail A."/>
            <person name="Leblanc C."/>
            <person name="Lerouge P."/>
            <person name="Lohr M."/>
            <person name="Lopez P.J."/>
            <person name="Martens C."/>
            <person name="Maumus F."/>
            <person name="Michel G."/>
            <person name="Miranda-Saavedra D."/>
            <person name="Morales J."/>
            <person name="Moreau H."/>
            <person name="Motomura T."/>
            <person name="Nagasato C."/>
            <person name="Napoli C.A."/>
            <person name="Nelson D.R."/>
            <person name="Nyvall-Collen P."/>
            <person name="Peters A.F."/>
            <person name="Pommier C."/>
            <person name="Potin P."/>
            <person name="Poulain J."/>
            <person name="Quesneville H."/>
            <person name="Read B."/>
            <person name="Rensing S.A."/>
            <person name="Ritter A."/>
            <person name="Rousvoal S."/>
            <person name="Samanta M."/>
            <person name="Samson G."/>
            <person name="Schroeder D.C."/>
            <person name="Segurens B."/>
            <person name="Strittmatter M."/>
            <person name="Tonon T."/>
            <person name="Tregear J.W."/>
            <person name="Valentin K."/>
            <person name="von Dassow P."/>
            <person name="Yamagishi T."/>
            <person name="Van de Peer Y."/>
            <person name="Wincker P."/>
        </authorList>
    </citation>
    <scope>NUCLEOTIDE SEQUENCE [LARGE SCALE GENOMIC DNA]</scope>
    <source>
        <strain evidence="3">Ec32 / CCAP1310/4</strain>
    </source>
</reference>
<evidence type="ECO:0000313" key="3">
    <source>
        <dbReference type="Proteomes" id="UP000002630"/>
    </source>
</evidence>
<feature type="region of interest" description="Disordered" evidence="1">
    <location>
        <begin position="1"/>
        <end position="45"/>
    </location>
</feature>
<accession>D8LLJ2</accession>
<name>D8LLJ2_ECTSI</name>
<dbReference type="eggNOG" id="KOG2198">
    <property type="taxonomic scope" value="Eukaryota"/>
</dbReference>
<keyword evidence="3" id="KW-1185">Reference proteome</keyword>
<dbReference type="Proteomes" id="UP000002630">
    <property type="component" value="Linkage Group LG21"/>
</dbReference>
<sequence length="176" mass="20153">MAKKRRYRGKDGGGKRDDSSAQGRKDNGGEGDRDKHRWKGGGDGGKPWSQSFVLRSRPFEAYYQAMGIMPKEEWPVFMNTLKEPLPACFRIHSDCSFKDQVKKQLLELLEAPMVIEGKEVKAVRELPWYAGGLAYRLGCDRRFIRKQPHLLGMTMRGRCSDSVRRSADETPSMRKK</sequence>